<feature type="compositionally biased region" description="Polar residues" evidence="1">
    <location>
        <begin position="315"/>
        <end position="324"/>
    </location>
</feature>
<feature type="compositionally biased region" description="Polar residues" evidence="1">
    <location>
        <begin position="387"/>
        <end position="396"/>
    </location>
</feature>
<organism evidence="2 3">
    <name type="scientific">Colletotrichum destructivum</name>
    <dbReference type="NCBI Taxonomy" id="34406"/>
    <lineage>
        <taxon>Eukaryota</taxon>
        <taxon>Fungi</taxon>
        <taxon>Dikarya</taxon>
        <taxon>Ascomycota</taxon>
        <taxon>Pezizomycotina</taxon>
        <taxon>Sordariomycetes</taxon>
        <taxon>Hypocreomycetidae</taxon>
        <taxon>Glomerellales</taxon>
        <taxon>Glomerellaceae</taxon>
        <taxon>Colletotrichum</taxon>
        <taxon>Colletotrichum destructivum species complex</taxon>
    </lineage>
</organism>
<dbReference type="GeneID" id="87950572"/>
<feature type="compositionally biased region" description="Pro residues" evidence="1">
    <location>
        <begin position="933"/>
        <end position="947"/>
    </location>
</feature>
<keyword evidence="3" id="KW-1185">Reference proteome</keyword>
<dbReference type="KEGG" id="cdet:87950572"/>
<name>A0AAX4J0Z4_9PEZI</name>
<protein>
    <submittedName>
        <fullName evidence="2">Uncharacterized protein</fullName>
    </submittedName>
</protein>
<feature type="compositionally biased region" description="Basic and acidic residues" evidence="1">
    <location>
        <begin position="292"/>
        <end position="314"/>
    </location>
</feature>
<feature type="compositionally biased region" description="Low complexity" evidence="1">
    <location>
        <begin position="699"/>
        <end position="715"/>
    </location>
</feature>
<feature type="compositionally biased region" description="Pro residues" evidence="1">
    <location>
        <begin position="914"/>
        <end position="926"/>
    </location>
</feature>
<accession>A0AAX4J0Z4</accession>
<feature type="compositionally biased region" description="Basic and acidic residues" evidence="1">
    <location>
        <begin position="117"/>
        <end position="130"/>
    </location>
</feature>
<feature type="compositionally biased region" description="Gly residues" evidence="1">
    <location>
        <begin position="949"/>
        <end position="962"/>
    </location>
</feature>
<dbReference type="AlphaFoldDB" id="A0AAX4J0Z4"/>
<evidence type="ECO:0000313" key="2">
    <source>
        <dbReference type="EMBL" id="WQF89058.1"/>
    </source>
</evidence>
<dbReference type="RefSeq" id="XP_062786279.1">
    <property type="nucleotide sequence ID" value="XM_062930228.1"/>
</dbReference>
<dbReference type="Proteomes" id="UP001322277">
    <property type="component" value="Chromosome 9"/>
</dbReference>
<evidence type="ECO:0000256" key="1">
    <source>
        <dbReference type="SAM" id="MobiDB-lite"/>
    </source>
</evidence>
<feature type="compositionally biased region" description="Low complexity" evidence="1">
    <location>
        <begin position="364"/>
        <end position="386"/>
    </location>
</feature>
<dbReference type="EMBL" id="CP137313">
    <property type="protein sequence ID" value="WQF89058.1"/>
    <property type="molecule type" value="Genomic_DNA"/>
</dbReference>
<sequence length="1005" mass="109461">MDPFEPHERGSSSSRGYSEPGVLDRKRPVARFPDSFSANLGRKASSFFRQQDSASGIDETPSSPPPLPQSKSVVHRKRDVIPGLPSPPPLPVPRNRQVSAASSVKAMVAKFEGVGDTPEKSSEMADRGDHNLIASSPIVDKGKGKSSFNESTDITAASLPTSLISQPEEKHSVKEDTDLEFLKMQEFFKGEPLARCLDDYIPPTHIDKKVKVLPLEEDGGESMVKAAKIELWNKLASLTNALEERYPSVKEERETKQAVVATASAYLDEALGQSSRQRHHQEEAQASTKASRRADKKAQKKADKKSQKAAKRENPVTSPANTQEDSAKEFVLRQRYPEIYAKIDLWRALADPDMQDNADDESISESGIESFQSTTQSTAQTATQQTKSIPIQQPSTLAAKLDNDKTLADDSSECDNWSTGSSNGDPFYLNKYLTPSYQAAAKTFLEDFDRKNPIQPVAPQPVSQSVANATVHKAAPQTIDGEDSCTFIQRDPKEATETQKHKDEINQRAVERVNAAHAEGKIVHLENTKTLRDAIVTNIKKEDIVPGFGNTKKQPAIDFDEDAYAERSIASHTMKPAPLRIPSRMKQPVDGSDKKVDAKPIATTQPMVTRDVMVPGVDFGKSSRIISGSSAHSTRGAVNFSWPKIQRAGGRNKYEFRDDEESDYEHEEKKSDALAAHSTAGTFGKNSVAGGHDSMTSDATQAKGSTQSQSSASAQPDMENSQNTQRRSFTADEYQALIQDEYDTFAKASPEKKQERLEAAMSALNTGITDTASSITRQTVVIPAHHRRPTVRLPGTTALPPTPATSHAPVTTGEKLAELDDFFSEENDRLFTTARTKTGSSYGSNYGTGTVTGSQGQDEAWNDPNYHEDALAYGYAYKQTNYHTLPDSMNPVPLTHDQRRQILKSYGMSESEYPAPPAGYPNPPGPDKGSDVPPCPTRPAPLAPAPPSTGGGGDGFDKGGSGRSRVDGEAPAQSLRKHRRFQRAATAPPAPPPVSPAPGYDADWF</sequence>
<feature type="region of interest" description="Disordered" evidence="1">
    <location>
        <begin position="271"/>
        <end position="329"/>
    </location>
</feature>
<feature type="compositionally biased region" description="Polar residues" evidence="1">
    <location>
        <begin position="146"/>
        <end position="165"/>
    </location>
</feature>
<feature type="compositionally biased region" description="Polar residues" evidence="1">
    <location>
        <begin position="718"/>
        <end position="727"/>
    </location>
</feature>
<gene>
    <name evidence="2" type="ORF">CDEST_14072</name>
</gene>
<feature type="compositionally biased region" description="Acidic residues" evidence="1">
    <location>
        <begin position="354"/>
        <end position="363"/>
    </location>
</feature>
<evidence type="ECO:0000313" key="3">
    <source>
        <dbReference type="Proteomes" id="UP001322277"/>
    </source>
</evidence>
<feature type="region of interest" description="Disordered" evidence="1">
    <location>
        <begin position="909"/>
        <end position="1005"/>
    </location>
</feature>
<feature type="region of interest" description="Disordered" evidence="1">
    <location>
        <begin position="1"/>
        <end position="173"/>
    </location>
</feature>
<feature type="region of interest" description="Disordered" evidence="1">
    <location>
        <begin position="354"/>
        <end position="396"/>
    </location>
</feature>
<feature type="region of interest" description="Disordered" evidence="1">
    <location>
        <begin position="653"/>
        <end position="727"/>
    </location>
</feature>
<feature type="compositionally biased region" description="Basic and acidic residues" evidence="1">
    <location>
        <begin position="1"/>
        <end position="10"/>
    </location>
</feature>
<feature type="compositionally biased region" description="Low complexity" evidence="1">
    <location>
        <begin position="98"/>
        <end position="110"/>
    </location>
</feature>
<proteinExistence type="predicted"/>
<reference evidence="3" key="1">
    <citation type="journal article" date="2023" name="bioRxiv">
        <title>Complete genome of the Medicago anthracnose fungus, Colletotrichum destructivum, reveals a mini-chromosome-like region within a core chromosome.</title>
        <authorList>
            <person name="Lapalu N."/>
            <person name="Simon A."/>
            <person name="Lu A."/>
            <person name="Plaumann P.-L."/>
            <person name="Amselem J."/>
            <person name="Pigne S."/>
            <person name="Auger A."/>
            <person name="Koch C."/>
            <person name="Dallery J.-F."/>
            <person name="O'Connell R.J."/>
        </authorList>
    </citation>
    <scope>NUCLEOTIDE SEQUENCE [LARGE SCALE GENOMIC DNA]</scope>
    <source>
        <strain evidence="3">CBS 520.97</strain>
    </source>
</reference>